<evidence type="ECO:0000313" key="1">
    <source>
        <dbReference type="EMBL" id="MBX40140.1"/>
    </source>
</evidence>
<proteinExistence type="predicted"/>
<sequence>MVRRSRRGFSLPLVVVGVVVSF</sequence>
<reference evidence="1" key="1">
    <citation type="submission" date="2018-02" db="EMBL/GenBank/DDBJ databases">
        <title>Rhizophora mucronata_Transcriptome.</title>
        <authorList>
            <person name="Meera S.P."/>
            <person name="Sreeshan A."/>
            <person name="Augustine A."/>
        </authorList>
    </citation>
    <scope>NUCLEOTIDE SEQUENCE</scope>
    <source>
        <tissue evidence="1">Leaf</tissue>
    </source>
</reference>
<organism evidence="1">
    <name type="scientific">Rhizophora mucronata</name>
    <name type="common">Asiatic mangrove</name>
    <dbReference type="NCBI Taxonomy" id="61149"/>
    <lineage>
        <taxon>Eukaryota</taxon>
        <taxon>Viridiplantae</taxon>
        <taxon>Streptophyta</taxon>
        <taxon>Embryophyta</taxon>
        <taxon>Tracheophyta</taxon>
        <taxon>Spermatophyta</taxon>
        <taxon>Magnoliopsida</taxon>
        <taxon>eudicotyledons</taxon>
        <taxon>Gunneridae</taxon>
        <taxon>Pentapetalae</taxon>
        <taxon>rosids</taxon>
        <taxon>fabids</taxon>
        <taxon>Malpighiales</taxon>
        <taxon>Rhizophoraceae</taxon>
        <taxon>Rhizophora</taxon>
    </lineage>
</organism>
<dbReference type="EMBL" id="GGEC01059656">
    <property type="protein sequence ID" value="MBX40140.1"/>
    <property type="molecule type" value="Transcribed_RNA"/>
</dbReference>
<name>A0A2P2NCH7_RHIMU</name>
<dbReference type="AlphaFoldDB" id="A0A2P2NCH7"/>
<accession>A0A2P2NCH7</accession>
<protein>
    <submittedName>
        <fullName evidence="1">Uncharacterized protein</fullName>
    </submittedName>
</protein>